<feature type="compositionally biased region" description="Polar residues" evidence="3">
    <location>
        <begin position="69"/>
        <end position="79"/>
    </location>
</feature>
<dbReference type="PANTHER" id="PTHR46128:SF329">
    <property type="entry name" value="MITOCHONDRIAL GROUP I INTRON SPLICING FACTOR DMR1"/>
    <property type="match status" value="1"/>
</dbReference>
<dbReference type="InterPro" id="IPR011990">
    <property type="entry name" value="TPR-like_helical_dom_sf"/>
</dbReference>
<comment type="similarity">
    <text evidence="1">Belongs to the PPR family. P subfamily.</text>
</comment>
<dbReference type="Gene3D" id="1.25.40.10">
    <property type="entry name" value="Tetratricopeptide repeat domain"/>
    <property type="match status" value="2"/>
</dbReference>
<comment type="caution">
    <text evidence="4">The sequence shown here is derived from an EMBL/GenBank/DDBJ whole genome shotgun (WGS) entry which is preliminary data.</text>
</comment>
<feature type="compositionally biased region" description="Low complexity" evidence="3">
    <location>
        <begin position="125"/>
        <end position="142"/>
    </location>
</feature>
<dbReference type="PROSITE" id="PS51375">
    <property type="entry name" value="PPR"/>
    <property type="match status" value="1"/>
</dbReference>
<dbReference type="SUPFAM" id="SSF48452">
    <property type="entry name" value="TPR-like"/>
    <property type="match status" value="1"/>
</dbReference>
<evidence type="ECO:0000256" key="2">
    <source>
        <dbReference type="PROSITE-ProRule" id="PRU00708"/>
    </source>
</evidence>
<proteinExistence type="inferred from homology"/>
<dbReference type="NCBIfam" id="TIGR00756">
    <property type="entry name" value="PPR"/>
    <property type="match status" value="2"/>
</dbReference>
<gene>
    <name evidence="4" type="ORF">LECACI_7A007300</name>
</gene>
<dbReference type="Pfam" id="PF13812">
    <property type="entry name" value="PPR_3"/>
    <property type="match status" value="1"/>
</dbReference>
<protein>
    <submittedName>
        <fullName evidence="4">Uncharacterized protein</fullName>
    </submittedName>
</protein>
<evidence type="ECO:0000313" key="4">
    <source>
        <dbReference type="EMBL" id="CAK4032142.1"/>
    </source>
</evidence>
<keyword evidence="5" id="KW-1185">Reference proteome</keyword>
<dbReference type="InterPro" id="IPR002885">
    <property type="entry name" value="PPR_rpt"/>
</dbReference>
<feature type="compositionally biased region" description="Basic and acidic residues" evidence="3">
    <location>
        <begin position="145"/>
        <end position="164"/>
    </location>
</feature>
<dbReference type="PANTHER" id="PTHR46128">
    <property type="entry name" value="MITOCHONDRIAL GROUP I INTRON SPLICING FACTOR CCM1"/>
    <property type="match status" value="1"/>
</dbReference>
<feature type="repeat" description="PPR" evidence="2">
    <location>
        <begin position="650"/>
        <end position="684"/>
    </location>
</feature>
<organism evidence="4 5">
    <name type="scientific">Lecanosticta acicola</name>
    <dbReference type="NCBI Taxonomy" id="111012"/>
    <lineage>
        <taxon>Eukaryota</taxon>
        <taxon>Fungi</taxon>
        <taxon>Dikarya</taxon>
        <taxon>Ascomycota</taxon>
        <taxon>Pezizomycotina</taxon>
        <taxon>Dothideomycetes</taxon>
        <taxon>Dothideomycetidae</taxon>
        <taxon>Mycosphaerellales</taxon>
        <taxon>Mycosphaerellaceae</taxon>
        <taxon>Lecanosticta</taxon>
    </lineage>
</organism>
<reference evidence="4" key="1">
    <citation type="submission" date="2023-11" db="EMBL/GenBank/DDBJ databases">
        <authorList>
            <person name="Alioto T."/>
            <person name="Alioto T."/>
            <person name="Gomez Garrido J."/>
        </authorList>
    </citation>
    <scope>NUCLEOTIDE SEQUENCE</scope>
</reference>
<evidence type="ECO:0000313" key="5">
    <source>
        <dbReference type="Proteomes" id="UP001296104"/>
    </source>
</evidence>
<evidence type="ECO:0000256" key="3">
    <source>
        <dbReference type="SAM" id="MobiDB-lite"/>
    </source>
</evidence>
<accession>A0AAI8Z472</accession>
<feature type="region of interest" description="Disordered" evidence="3">
    <location>
        <begin position="1019"/>
        <end position="1107"/>
    </location>
</feature>
<dbReference type="InterPro" id="IPR050872">
    <property type="entry name" value="PPR_P_subfamily"/>
</dbReference>
<feature type="region of interest" description="Disordered" evidence="3">
    <location>
        <begin position="62"/>
        <end position="87"/>
    </location>
</feature>
<dbReference type="EMBL" id="CAVMBE010000058">
    <property type="protein sequence ID" value="CAK4032142.1"/>
    <property type="molecule type" value="Genomic_DNA"/>
</dbReference>
<dbReference type="Proteomes" id="UP001296104">
    <property type="component" value="Unassembled WGS sequence"/>
</dbReference>
<feature type="region of interest" description="Disordered" evidence="3">
    <location>
        <begin position="112"/>
        <end position="205"/>
    </location>
</feature>
<feature type="compositionally biased region" description="Polar residues" evidence="3">
    <location>
        <begin position="189"/>
        <end position="201"/>
    </location>
</feature>
<name>A0AAI8Z472_9PEZI</name>
<sequence>MLERATASLKAGACDSLQRIHRVRAPRSRRLLHSAFWNHGAGDLDLPPWAVSLLPMPTDLPLKSDGHLNHQQRQSSSSGRDAPSHAAPLLDFLYPPNALAWLHKTSCKQRERSEIRNAQRLPDGSIQASRRYSSRSSAQSGRLAPPEKDALSDHIERDRQEGARARQQSAKEGVRFGSAVGDMLINPVEGSSKSQAGTATDSLKDVVDHQDEEVKRDAFADSPADLAELENYSSDHSDSVTSLRVLRNLLKESKVPEEQSQRQSRVSRAWALFSRLQEDDKADTRLKNEFIAWLVAQHTEVADAHCISLYWALPTDERSLSTYQAALAAFLRRDDMESALGLQKEALKTIANGSQITLELFRYAMKYQLLDAAVSVKKAHDQHYADPRFPAQSNQGALFWLGIAEMPDLIPVASALARKIVRMKYERPEINEEEKVGYTHLVARIAEEAIHRAALEHHRSGRGDDIFYLINYVERFSPNALRALELYLASTMEGISRVFKTQITREFDRVFHSVSFAYQRYRMLPNARLPESTLYPIFKEVMWHNLDRRVEEKGFRAITPNRIMVDWRKWHGRLSAAAIVERIRYFAGSGDASGVQECFESLQQQYPYEEQRKSFFSLIYVHARRADLPNAEKTFQKVRDMASEHGDRLDLPCWNTLLHAYERTNELDKALAVFNELLSEKMTPDISSVHPIATIHARRGDVASVRGVIEQYHRLCNVKKHFHLIGSHMLALIRSGDVEQAQNVLEDAITQFRNRQVEGSPTMSCNFLLLAHALNRDVDGTMRVYAWMKEKKIHMDAYTYGALMQALTLLHQTQAAYKIMTRVMPQANLSPVAIHYAVIMAGFVNQRSYQDALRIYKEMRENNVRDTLSSRKIYLRACALQEQKERRIARPIEEEIRPAPLDVVIKELESTLGYRDGREIALKQPSHGTEPSTTGRDIGEYVEHAMLLHGSRRCLEAVIEMFRRYKAATAEARQSPDPPPMRILTALMRAFCHRKKYEIVEALWKLAKQQADEFAPLTPVPGLTGLQPLEQIGSDTTEDNEASPPDTSDVAEVGFSAASDDEASSPNTSDVAETGPPAEHDTSIGEDETVPSPENSSPLRPPAPGLRHVLSRPLYEYLKALGREERTGDMIQTVSQILDQGYTLDIYTWNRLIESLCHAKPPLVLLAFTLTERYLIQEFPGWFTIRGQPRKSARQHKLQHMRARYLPPQRVMPQYRTLVHLSSGLVWLRRAEAAMGDSMKAQLGEKYRLVGDAKTIAELAPQTLDVVDRMPYVDDGLQRKNFRPR</sequence>
<dbReference type="Pfam" id="PF01535">
    <property type="entry name" value="PPR"/>
    <property type="match status" value="1"/>
</dbReference>
<evidence type="ECO:0000256" key="1">
    <source>
        <dbReference type="ARBA" id="ARBA00007626"/>
    </source>
</evidence>